<gene>
    <name evidence="4" type="ORF">TRIUR3_33450</name>
</gene>
<name>M7ZPH5_TRIUA</name>
<accession>M7ZPH5</accession>
<organism evidence="4">
    <name type="scientific">Triticum urartu</name>
    <name type="common">Red wild einkorn</name>
    <name type="synonym">Crithodium urartu</name>
    <dbReference type="NCBI Taxonomy" id="4572"/>
    <lineage>
        <taxon>Eukaryota</taxon>
        <taxon>Viridiplantae</taxon>
        <taxon>Streptophyta</taxon>
        <taxon>Embryophyta</taxon>
        <taxon>Tracheophyta</taxon>
        <taxon>Spermatophyta</taxon>
        <taxon>Magnoliopsida</taxon>
        <taxon>Liliopsida</taxon>
        <taxon>Poales</taxon>
        <taxon>Poaceae</taxon>
        <taxon>BOP clade</taxon>
        <taxon>Pooideae</taxon>
        <taxon>Triticodae</taxon>
        <taxon>Triticeae</taxon>
        <taxon>Triticinae</taxon>
        <taxon>Triticum</taxon>
    </lineage>
</organism>
<protein>
    <recommendedName>
        <fullName evidence="3">No apical meristem-associated C-terminal domain-containing protein</fullName>
    </recommendedName>
</protein>
<dbReference type="STRING" id="4572.M7ZPH5"/>
<dbReference type="PANTHER" id="PTHR45125:SF51">
    <property type="entry name" value="F21J9.4-RELATED"/>
    <property type="match status" value="1"/>
</dbReference>
<dbReference type="InterPro" id="IPR029466">
    <property type="entry name" value="NAM-associated_C"/>
</dbReference>
<sequence length="282" mass="32566">MGSKGGTLLGILVMDDQSYFDLLHNDAGLNDLHWTEEQHVDLEGHVEQEIDLEGLEEQQTDLEETEESTPVKARSSKAKAKKASASKRQKNFSKAEDLTLVDAYLEITQDPIIGVDQSCDCYWKRIDAYFHANKSEDHGHTQGSLQHRWAIIQEQVNRFCACYSQVQNRNQSGMTRENKLFPRKGHLESRGLKMQHGGLKVLPVQREEDRLVEERKKLAIQEKKMELEEEKIRIMRMAEERMMGAEESKIMSMDLSGMDEQGQEFYKLRKSQIINRHRNSSA</sequence>
<dbReference type="AlphaFoldDB" id="M7ZPH5"/>
<dbReference type="Pfam" id="PF14303">
    <property type="entry name" value="NAM-associated"/>
    <property type="match status" value="1"/>
</dbReference>
<evidence type="ECO:0000256" key="2">
    <source>
        <dbReference type="SAM" id="MobiDB-lite"/>
    </source>
</evidence>
<feature type="domain" description="No apical meristem-associated C-terminal" evidence="3">
    <location>
        <begin position="210"/>
        <end position="273"/>
    </location>
</feature>
<reference evidence="4" key="1">
    <citation type="journal article" date="2013" name="Nature">
        <title>Draft genome of the wheat A-genome progenitor Triticum urartu.</title>
        <authorList>
            <person name="Ling H.Q."/>
            <person name="Zhao S."/>
            <person name="Liu D."/>
            <person name="Wang J."/>
            <person name="Sun H."/>
            <person name="Zhang C."/>
            <person name="Fan H."/>
            <person name="Li D."/>
            <person name="Dong L."/>
            <person name="Tao Y."/>
            <person name="Gao C."/>
            <person name="Wu H."/>
            <person name="Li Y."/>
            <person name="Cui Y."/>
            <person name="Guo X."/>
            <person name="Zheng S."/>
            <person name="Wang B."/>
            <person name="Yu K."/>
            <person name="Liang Q."/>
            <person name="Yang W."/>
            <person name="Lou X."/>
            <person name="Chen J."/>
            <person name="Feng M."/>
            <person name="Jian J."/>
            <person name="Zhang X."/>
            <person name="Luo G."/>
            <person name="Jiang Y."/>
            <person name="Liu J."/>
            <person name="Wang Z."/>
            <person name="Sha Y."/>
            <person name="Zhang B."/>
            <person name="Wu H."/>
            <person name="Tang D."/>
            <person name="Shen Q."/>
            <person name="Xue P."/>
            <person name="Zou S."/>
            <person name="Wang X."/>
            <person name="Liu X."/>
            <person name="Wang F."/>
            <person name="Yang Y."/>
            <person name="An X."/>
            <person name="Dong Z."/>
            <person name="Zhang K."/>
            <person name="Zhang X."/>
            <person name="Luo M.C."/>
            <person name="Dvorak J."/>
            <person name="Tong Y."/>
            <person name="Wang J."/>
            <person name="Yang H."/>
            <person name="Li Z."/>
            <person name="Wang D."/>
            <person name="Zhang A."/>
            <person name="Wang J."/>
        </authorList>
    </citation>
    <scope>NUCLEOTIDE SEQUENCE</scope>
</reference>
<dbReference type="PANTHER" id="PTHR45125">
    <property type="entry name" value="F21J9.4-RELATED"/>
    <property type="match status" value="1"/>
</dbReference>
<feature type="compositionally biased region" description="Basic residues" evidence="2">
    <location>
        <begin position="74"/>
        <end position="88"/>
    </location>
</feature>
<proteinExistence type="predicted"/>
<dbReference type="OMA" id="METSGML"/>
<evidence type="ECO:0000259" key="3">
    <source>
        <dbReference type="Pfam" id="PF14303"/>
    </source>
</evidence>
<keyword evidence="1" id="KW-0175">Coiled coil</keyword>
<feature type="coiled-coil region" evidence="1">
    <location>
        <begin position="204"/>
        <end position="240"/>
    </location>
</feature>
<feature type="region of interest" description="Disordered" evidence="2">
    <location>
        <begin position="59"/>
        <end position="88"/>
    </location>
</feature>
<evidence type="ECO:0000256" key="1">
    <source>
        <dbReference type="SAM" id="Coils"/>
    </source>
</evidence>
<evidence type="ECO:0000313" key="4">
    <source>
        <dbReference type="EMBL" id="EMS54280.1"/>
    </source>
</evidence>
<dbReference type="EMBL" id="KD184050">
    <property type="protein sequence ID" value="EMS54280.1"/>
    <property type="molecule type" value="Genomic_DNA"/>
</dbReference>